<dbReference type="SUPFAM" id="SSF53850">
    <property type="entry name" value="Periplasmic binding protein-like II"/>
    <property type="match status" value="1"/>
</dbReference>
<evidence type="ECO:0000313" key="1">
    <source>
        <dbReference type="EMBL" id="SFM99516.1"/>
    </source>
</evidence>
<dbReference type="RefSeq" id="WP_092002034.1">
    <property type="nucleotide sequence ID" value="NZ_FOUR01000003.1"/>
</dbReference>
<accession>A0A1I4VEC2</accession>
<organism evidence="1 2">
    <name type="scientific">Marinobacter pelagius</name>
    <dbReference type="NCBI Taxonomy" id="379482"/>
    <lineage>
        <taxon>Bacteria</taxon>
        <taxon>Pseudomonadati</taxon>
        <taxon>Pseudomonadota</taxon>
        <taxon>Gammaproteobacteria</taxon>
        <taxon>Pseudomonadales</taxon>
        <taxon>Marinobacteraceae</taxon>
        <taxon>Marinobacter</taxon>
    </lineage>
</organism>
<dbReference type="OrthoDB" id="195732at2"/>
<proteinExistence type="predicted"/>
<evidence type="ECO:0000313" key="2">
    <source>
        <dbReference type="Proteomes" id="UP000199339"/>
    </source>
</evidence>
<sequence length="420" mass="46691">MIVNNRDETAIMIARLLLRLLPVLAPSITVAEPRVLELYTYEAPPYQSQAQVLDQRVSVAGETVDTVTCAARQAGWSVRIRLTPQNRALHELRRNMIDGYFAIDASTDLDTAARRSDPVALEKWYFFSTETQPNPEQGRIGVVDGSNELAWLESEGLNDVLTVTTPEQLLALLNRRRIDAALMDRRLMEELDGPTGEYLETMHMQFVRYAPLYLYMSQDFVARHPGFLTAFNRALPDCQNGAITLSSAEYDHALHIAGNLVEDLADRVNLQQAIADGPAIEKLGEIRNIDRQWRARALDDPTSLAREILALPASEALRAWKTERTDVVTEVLVINRSGTIAAMSRLSSDFWQGDEPKFTRLTEGARGAGKLYISPIRYDASTARFQIMVSAPVAPVTGGKPFGVVVLGLDAEKALRARSL</sequence>
<dbReference type="Gene3D" id="3.40.190.10">
    <property type="entry name" value="Periplasmic binding protein-like II"/>
    <property type="match status" value="2"/>
</dbReference>
<gene>
    <name evidence="1" type="ORF">SAMN04487961_1863</name>
</gene>
<dbReference type="EMBL" id="FOUR01000003">
    <property type="protein sequence ID" value="SFM99516.1"/>
    <property type="molecule type" value="Genomic_DNA"/>
</dbReference>
<dbReference type="CDD" id="cd18773">
    <property type="entry name" value="PDC1_HK_sensor"/>
    <property type="match status" value="1"/>
</dbReference>
<keyword evidence="2" id="KW-1185">Reference proteome</keyword>
<name>A0A1I4VEC2_9GAMM</name>
<dbReference type="Proteomes" id="UP000199339">
    <property type="component" value="Unassembled WGS sequence"/>
</dbReference>
<dbReference type="AlphaFoldDB" id="A0A1I4VEC2"/>
<reference evidence="2" key="1">
    <citation type="submission" date="2016-10" db="EMBL/GenBank/DDBJ databases">
        <authorList>
            <person name="Varghese N."/>
            <person name="Submissions S."/>
        </authorList>
    </citation>
    <scope>NUCLEOTIDE SEQUENCE [LARGE SCALE GENOMIC DNA]</scope>
    <source>
        <strain evidence="2">CGMCC 1.6775</strain>
    </source>
</reference>
<protein>
    <submittedName>
        <fullName evidence="1">Extracellular solute-binding protein, family 3</fullName>
    </submittedName>
</protein>